<dbReference type="Proteomes" id="UP000469949">
    <property type="component" value="Unassembled WGS sequence"/>
</dbReference>
<organism evidence="2 3">
    <name type="scientific">Methylorubrum populi</name>
    <dbReference type="NCBI Taxonomy" id="223967"/>
    <lineage>
        <taxon>Bacteria</taxon>
        <taxon>Pseudomonadati</taxon>
        <taxon>Pseudomonadota</taxon>
        <taxon>Alphaproteobacteria</taxon>
        <taxon>Hyphomicrobiales</taxon>
        <taxon>Methylobacteriaceae</taxon>
        <taxon>Methylorubrum</taxon>
    </lineage>
</organism>
<feature type="compositionally biased region" description="Low complexity" evidence="1">
    <location>
        <begin position="9"/>
        <end position="18"/>
    </location>
</feature>
<evidence type="ECO:0000256" key="1">
    <source>
        <dbReference type="SAM" id="MobiDB-lite"/>
    </source>
</evidence>
<protein>
    <submittedName>
        <fullName evidence="2">Uncharacterized protein</fullName>
    </submittedName>
</protein>
<evidence type="ECO:0000313" key="3">
    <source>
        <dbReference type="Proteomes" id="UP000469949"/>
    </source>
</evidence>
<feature type="compositionally biased region" description="Basic and acidic residues" evidence="1">
    <location>
        <begin position="19"/>
        <end position="34"/>
    </location>
</feature>
<sequence>MKSGEEAARSAASSLSRLDGLHERIRDRQPERGDGIPSRLFE</sequence>
<evidence type="ECO:0000313" key="2">
    <source>
        <dbReference type="EMBL" id="KAB7782922.1"/>
    </source>
</evidence>
<feature type="region of interest" description="Disordered" evidence="1">
    <location>
        <begin position="1"/>
        <end position="42"/>
    </location>
</feature>
<dbReference type="AlphaFoldDB" id="A0A833MV55"/>
<accession>A0A833MV55</accession>
<name>A0A833MV55_9HYPH</name>
<gene>
    <name evidence="2" type="ORF">F8B43_4216</name>
</gene>
<dbReference type="EMBL" id="WEKV01000018">
    <property type="protein sequence ID" value="KAB7782922.1"/>
    <property type="molecule type" value="Genomic_DNA"/>
</dbReference>
<reference evidence="2 3" key="1">
    <citation type="submission" date="2019-10" db="EMBL/GenBank/DDBJ databases">
        <title>Draft Genome Sequence of the Caffeine Degrading Methylotroph Methylorubrum populi PINKEL.</title>
        <authorList>
            <person name="Dawson S.C."/>
            <person name="Zhang X."/>
            <person name="Wright M.E."/>
            <person name="Sharma G."/>
            <person name="Langner J.T."/>
            <person name="Ditty J.L."/>
            <person name="Subuyuj G.A."/>
        </authorList>
    </citation>
    <scope>NUCLEOTIDE SEQUENCE [LARGE SCALE GENOMIC DNA]</scope>
    <source>
        <strain evidence="2 3">Pinkel</strain>
    </source>
</reference>
<comment type="caution">
    <text evidence="2">The sequence shown here is derived from an EMBL/GenBank/DDBJ whole genome shotgun (WGS) entry which is preliminary data.</text>
</comment>
<proteinExistence type="predicted"/>